<feature type="transmembrane region" description="Helical" evidence="1">
    <location>
        <begin position="7"/>
        <end position="30"/>
    </location>
</feature>
<dbReference type="GeneID" id="111104208"/>
<gene>
    <name evidence="3" type="primary">LOC111104208</name>
</gene>
<protein>
    <submittedName>
        <fullName evidence="3">Uncharacterized protein LOC111104208 isoform X2</fullName>
    </submittedName>
</protein>
<feature type="transmembrane region" description="Helical" evidence="1">
    <location>
        <begin position="113"/>
        <end position="136"/>
    </location>
</feature>
<dbReference type="Proteomes" id="UP000694844">
    <property type="component" value="Chromosome 7"/>
</dbReference>
<organism evidence="2 3">
    <name type="scientific">Crassostrea virginica</name>
    <name type="common">Eastern oyster</name>
    <dbReference type="NCBI Taxonomy" id="6565"/>
    <lineage>
        <taxon>Eukaryota</taxon>
        <taxon>Metazoa</taxon>
        <taxon>Spiralia</taxon>
        <taxon>Lophotrochozoa</taxon>
        <taxon>Mollusca</taxon>
        <taxon>Bivalvia</taxon>
        <taxon>Autobranchia</taxon>
        <taxon>Pteriomorphia</taxon>
        <taxon>Ostreida</taxon>
        <taxon>Ostreoidea</taxon>
        <taxon>Ostreidae</taxon>
        <taxon>Crassostrea</taxon>
    </lineage>
</organism>
<dbReference type="AlphaFoldDB" id="A0A8B8ASX2"/>
<proteinExistence type="predicted"/>
<keyword evidence="2" id="KW-1185">Reference proteome</keyword>
<evidence type="ECO:0000313" key="2">
    <source>
        <dbReference type="Proteomes" id="UP000694844"/>
    </source>
</evidence>
<accession>A0A8B8ASX2</accession>
<name>A0A8B8ASX2_CRAVI</name>
<sequence length="193" mass="21342">MSDVVFGCFSCIAFIVIVLFNVGCFTPNWIRTEEISLTNFTNFTHTSTVSTTTRTCHHGLLYSIDCPNSKNVFSGSLVLLNIAISVCFTAIPFVWCCMGCIRSDSDEARSACCSCVCTLFYAIGGLLGLVSIIMVGAEFDNGDLGWSFFLTVAAITIVLLQVVLVLAFCVCTRGSKEKFSIFMVYRRQHYDRF</sequence>
<keyword evidence="1" id="KW-0472">Membrane</keyword>
<keyword evidence="1" id="KW-0812">Transmembrane</keyword>
<dbReference type="Gene3D" id="1.20.140.150">
    <property type="match status" value="1"/>
</dbReference>
<dbReference type="RefSeq" id="XP_022293753.1">
    <property type="nucleotide sequence ID" value="XM_022438045.1"/>
</dbReference>
<reference evidence="3" key="1">
    <citation type="submission" date="2025-08" db="UniProtKB">
        <authorList>
            <consortium name="RefSeq"/>
        </authorList>
    </citation>
    <scope>IDENTIFICATION</scope>
    <source>
        <tissue evidence="3">Whole sample</tissue>
    </source>
</reference>
<feature type="transmembrane region" description="Helical" evidence="1">
    <location>
        <begin position="148"/>
        <end position="171"/>
    </location>
</feature>
<keyword evidence="1" id="KW-1133">Transmembrane helix</keyword>
<feature type="transmembrane region" description="Helical" evidence="1">
    <location>
        <begin position="77"/>
        <end position="101"/>
    </location>
</feature>
<evidence type="ECO:0000313" key="3">
    <source>
        <dbReference type="RefSeq" id="XP_022293753.1"/>
    </source>
</evidence>
<evidence type="ECO:0000256" key="1">
    <source>
        <dbReference type="SAM" id="Phobius"/>
    </source>
</evidence>